<gene>
    <name evidence="1" type="ORF">BOLC4T22538H</name>
</gene>
<sequence>MVSKKLLSGAGPLVNILRTNLSWIVLLVAEKSFLGGRRMFSLIPKRGFKNFSRFWKRRSLKRCQGRLLLAAFHLITLLWPTRWSIAYAPKHQSVRNSWRLKLICQNLMTG</sequence>
<name>A0A3P6BUW7_BRAOL</name>
<dbReference type="EMBL" id="LR031873">
    <property type="protein sequence ID" value="VDD05500.1"/>
    <property type="molecule type" value="Genomic_DNA"/>
</dbReference>
<proteinExistence type="predicted"/>
<dbReference type="AlphaFoldDB" id="A0A3P6BUW7"/>
<protein>
    <submittedName>
        <fullName evidence="1">Uncharacterized protein</fullName>
    </submittedName>
</protein>
<accession>A0A3P6BUW7</accession>
<reference evidence="1" key="1">
    <citation type="submission" date="2018-11" db="EMBL/GenBank/DDBJ databases">
        <authorList>
            <consortium name="Genoscope - CEA"/>
            <person name="William W."/>
        </authorList>
    </citation>
    <scope>NUCLEOTIDE SEQUENCE</scope>
</reference>
<evidence type="ECO:0000313" key="1">
    <source>
        <dbReference type="EMBL" id="VDD05500.1"/>
    </source>
</evidence>
<organism evidence="1">
    <name type="scientific">Brassica oleracea</name>
    <name type="common">Wild cabbage</name>
    <dbReference type="NCBI Taxonomy" id="3712"/>
    <lineage>
        <taxon>Eukaryota</taxon>
        <taxon>Viridiplantae</taxon>
        <taxon>Streptophyta</taxon>
        <taxon>Embryophyta</taxon>
        <taxon>Tracheophyta</taxon>
        <taxon>Spermatophyta</taxon>
        <taxon>Magnoliopsida</taxon>
        <taxon>eudicotyledons</taxon>
        <taxon>Gunneridae</taxon>
        <taxon>Pentapetalae</taxon>
        <taxon>rosids</taxon>
        <taxon>malvids</taxon>
        <taxon>Brassicales</taxon>
        <taxon>Brassicaceae</taxon>
        <taxon>Brassiceae</taxon>
        <taxon>Brassica</taxon>
    </lineage>
</organism>